<reference evidence="1" key="1">
    <citation type="submission" date="2021-01" db="EMBL/GenBank/DDBJ databases">
        <authorList>
            <consortium name="Genoscope - CEA"/>
            <person name="William W."/>
        </authorList>
    </citation>
    <scope>NUCLEOTIDE SEQUENCE</scope>
</reference>
<accession>A0A817ATB1</accession>
<organism evidence="1">
    <name type="scientific">Brassica napus</name>
    <name type="common">Rape</name>
    <dbReference type="NCBI Taxonomy" id="3708"/>
    <lineage>
        <taxon>Eukaryota</taxon>
        <taxon>Viridiplantae</taxon>
        <taxon>Streptophyta</taxon>
        <taxon>Embryophyta</taxon>
        <taxon>Tracheophyta</taxon>
        <taxon>Spermatophyta</taxon>
        <taxon>Magnoliopsida</taxon>
        <taxon>eudicotyledons</taxon>
        <taxon>Gunneridae</taxon>
        <taxon>Pentapetalae</taxon>
        <taxon>rosids</taxon>
        <taxon>malvids</taxon>
        <taxon>Brassicales</taxon>
        <taxon>Brassicaceae</taxon>
        <taxon>Brassiceae</taxon>
        <taxon>Brassica</taxon>
    </lineage>
</organism>
<proteinExistence type="predicted"/>
<dbReference type="PANTHER" id="PTHR48150:SF1">
    <property type="entry name" value="COX19 FAMILY PROTEIN (CHCH MOTIF)"/>
    <property type="match status" value="1"/>
</dbReference>
<name>A0A817ATB1_BRANA</name>
<dbReference type="Proteomes" id="UP001295469">
    <property type="component" value="Chromosome A10"/>
</dbReference>
<protein>
    <submittedName>
        <fullName evidence="1">(rape) hypothetical protein</fullName>
    </submittedName>
</protein>
<sequence length="94" mass="10439">MATKGGAAAAAYPSAARISDSPCYHQYSASLKCESRSRLNHVTARRIVLKSLDQTRVNARIILMCTRNAKRKRGKLDWNAIRHGHCSPERTSTV</sequence>
<dbReference type="PANTHER" id="PTHR48150">
    <property type="entry name" value="CYTOCHROME C OXIDASE-ASSEMBLY FACTOR COX23, MITOCHONDRIAL"/>
    <property type="match status" value="1"/>
</dbReference>
<dbReference type="AlphaFoldDB" id="A0A817ATB1"/>
<dbReference type="EMBL" id="HG994364">
    <property type="protein sequence ID" value="CAF2306025.1"/>
    <property type="molecule type" value="Genomic_DNA"/>
</dbReference>
<evidence type="ECO:0000313" key="1">
    <source>
        <dbReference type="EMBL" id="CAF2306025.1"/>
    </source>
</evidence>
<gene>
    <name evidence="1" type="ORF">DARMORV10_A10P00070.1</name>
</gene>